<evidence type="ECO:0000256" key="3">
    <source>
        <dbReference type="ARBA" id="ARBA00022771"/>
    </source>
</evidence>
<feature type="non-terminal residue" evidence="7">
    <location>
        <position position="116"/>
    </location>
</feature>
<keyword evidence="3" id="KW-0863">Zinc-finger</keyword>
<dbReference type="AlphaFoldDB" id="A0A8J5ZSB2"/>
<dbReference type="InterPro" id="IPR036410">
    <property type="entry name" value="HSP_DnaJ_Cys-rich_dom_sf"/>
</dbReference>
<evidence type="ECO:0000313" key="8">
    <source>
        <dbReference type="Proteomes" id="UP000700334"/>
    </source>
</evidence>
<dbReference type="Gene3D" id="2.60.260.20">
    <property type="entry name" value="Urease metallochaperone UreE, N-terminal domain"/>
    <property type="match status" value="1"/>
</dbReference>
<dbReference type="SUPFAM" id="SSF57938">
    <property type="entry name" value="DnaJ/Hsp40 cysteine-rich domain"/>
    <property type="match status" value="1"/>
</dbReference>
<dbReference type="GO" id="GO:0008270">
    <property type="term" value="F:zinc ion binding"/>
    <property type="evidence" value="ECO:0007669"/>
    <property type="project" value="UniProtKB-KW"/>
</dbReference>
<keyword evidence="4" id="KW-0862">Zinc</keyword>
<evidence type="ECO:0000313" key="7">
    <source>
        <dbReference type="EMBL" id="KAG8509201.1"/>
    </source>
</evidence>
<feature type="compositionally biased region" description="Basic and acidic residues" evidence="6">
    <location>
        <begin position="1"/>
        <end position="20"/>
    </location>
</feature>
<protein>
    <submittedName>
        <fullName evidence="7">DnaJ subfamily A member 1</fullName>
    </submittedName>
</protein>
<comment type="caution">
    <text evidence="7">The sequence shown here is derived from an EMBL/GenBank/DDBJ whole genome shotgun (WGS) entry which is preliminary data.</text>
</comment>
<feature type="region of interest" description="Disordered" evidence="6">
    <location>
        <begin position="1"/>
        <end position="32"/>
    </location>
</feature>
<dbReference type="Gene3D" id="2.10.230.10">
    <property type="entry name" value="Heat shock protein DnaJ, cysteine-rich domain"/>
    <property type="match status" value="1"/>
</dbReference>
<dbReference type="Proteomes" id="UP000700334">
    <property type="component" value="Unassembled WGS sequence"/>
</dbReference>
<keyword evidence="5" id="KW-0143">Chaperone</keyword>
<reference evidence="7" key="1">
    <citation type="journal article" date="2021" name="Evol. Appl.">
        <title>The genome of the Pyrenean desman and the effects of bottlenecks and inbreeding on the genomic landscape of an endangered species.</title>
        <authorList>
            <person name="Escoda L."/>
            <person name="Castresana J."/>
        </authorList>
    </citation>
    <scope>NUCLEOTIDE SEQUENCE</scope>
    <source>
        <strain evidence="7">IBE-C5619</strain>
    </source>
</reference>
<dbReference type="EMBL" id="JAGFMF010011958">
    <property type="protein sequence ID" value="KAG8509201.1"/>
    <property type="molecule type" value="Genomic_DNA"/>
</dbReference>
<organism evidence="7 8">
    <name type="scientific">Galemys pyrenaicus</name>
    <name type="common">Iberian desman</name>
    <name type="synonym">Pyrenean desman</name>
    <dbReference type="NCBI Taxonomy" id="202257"/>
    <lineage>
        <taxon>Eukaryota</taxon>
        <taxon>Metazoa</taxon>
        <taxon>Chordata</taxon>
        <taxon>Craniata</taxon>
        <taxon>Vertebrata</taxon>
        <taxon>Euteleostomi</taxon>
        <taxon>Mammalia</taxon>
        <taxon>Eutheria</taxon>
        <taxon>Laurasiatheria</taxon>
        <taxon>Eulipotyphla</taxon>
        <taxon>Talpidae</taxon>
        <taxon>Galemys</taxon>
    </lineage>
</organism>
<gene>
    <name evidence="7" type="ORF">J0S82_008144</name>
</gene>
<keyword evidence="8" id="KW-1185">Reference proteome</keyword>
<evidence type="ECO:0000256" key="2">
    <source>
        <dbReference type="ARBA" id="ARBA00022737"/>
    </source>
</evidence>
<evidence type="ECO:0000256" key="5">
    <source>
        <dbReference type="ARBA" id="ARBA00023186"/>
    </source>
</evidence>
<evidence type="ECO:0000256" key="6">
    <source>
        <dbReference type="SAM" id="MobiDB-lite"/>
    </source>
</evidence>
<evidence type="ECO:0000256" key="1">
    <source>
        <dbReference type="ARBA" id="ARBA00022723"/>
    </source>
</evidence>
<accession>A0A8J5ZSB2</accession>
<dbReference type="GO" id="GO:0030544">
    <property type="term" value="F:Hsp70 protein binding"/>
    <property type="evidence" value="ECO:0007669"/>
    <property type="project" value="InterPro"/>
</dbReference>
<feature type="non-terminal residue" evidence="7">
    <location>
        <position position="1"/>
    </location>
</feature>
<dbReference type="InterPro" id="IPR044713">
    <property type="entry name" value="DNJA1/2-like"/>
</dbReference>
<proteinExistence type="predicted"/>
<sequence length="116" mass="13104">EMLSDANKDLRSRTSHKEDGASGTFGSPMDIFDMHFGGRRKMPRERRGTGMQGIHQLGSGMVQYIQSVYMECQGHGEWISPKNGCKSCNGRKMVLEKILDVHMNKGMKDDQKIAFH</sequence>
<dbReference type="PANTHER" id="PTHR43888">
    <property type="entry name" value="DNAJ-LIKE-2, ISOFORM A-RELATED"/>
    <property type="match status" value="1"/>
</dbReference>
<evidence type="ECO:0000256" key="4">
    <source>
        <dbReference type="ARBA" id="ARBA00022833"/>
    </source>
</evidence>
<dbReference type="FunFam" id="2.10.230.10:FF:000001">
    <property type="entry name" value="DnaJ subfamily A member 2"/>
    <property type="match status" value="1"/>
</dbReference>
<dbReference type="GO" id="GO:0006457">
    <property type="term" value="P:protein folding"/>
    <property type="evidence" value="ECO:0007669"/>
    <property type="project" value="InterPro"/>
</dbReference>
<name>A0A8J5ZSB2_GALPY</name>
<dbReference type="OrthoDB" id="9802089at2759"/>
<keyword evidence="2" id="KW-0677">Repeat</keyword>
<keyword evidence="1" id="KW-0479">Metal-binding</keyword>